<dbReference type="GO" id="GO:0005840">
    <property type="term" value="C:ribosome"/>
    <property type="evidence" value="ECO:0007669"/>
    <property type="project" value="UniProtKB-KW"/>
</dbReference>
<dbReference type="GO" id="GO:0006412">
    <property type="term" value="P:translation"/>
    <property type="evidence" value="ECO:0007669"/>
    <property type="project" value="InterPro"/>
</dbReference>
<dbReference type="GO" id="GO:0003735">
    <property type="term" value="F:structural constituent of ribosome"/>
    <property type="evidence" value="ECO:0007669"/>
    <property type="project" value="InterPro"/>
</dbReference>
<feature type="transmembrane region" description="Helical" evidence="4">
    <location>
        <begin position="94"/>
        <end position="113"/>
    </location>
</feature>
<dbReference type="SUPFAM" id="SSF57829">
    <property type="entry name" value="Zn-binding ribosomal proteins"/>
    <property type="match status" value="1"/>
</dbReference>
<protein>
    <submittedName>
        <fullName evidence="5">Uncharacterized protein</fullName>
    </submittedName>
</protein>
<evidence type="ECO:0000313" key="6">
    <source>
        <dbReference type="Proteomes" id="UP001412239"/>
    </source>
</evidence>
<keyword evidence="6" id="KW-1185">Reference proteome</keyword>
<sequence length="115" mass="12689">VGIWECRSCKKTVAGGAWVVSYIPLHSLTLPPPLPAPGETLTGGYLGIEHLPRQPLDRQSVAFVKLLKFEFSLEKKNITDGVMFLEKVNFKNASAGYVLFFFSAALDLCLFGVRD</sequence>
<evidence type="ECO:0000256" key="1">
    <source>
        <dbReference type="ARBA" id="ARBA00008672"/>
    </source>
</evidence>
<evidence type="ECO:0000256" key="2">
    <source>
        <dbReference type="ARBA" id="ARBA00022980"/>
    </source>
</evidence>
<dbReference type="EMBL" id="LN890955">
    <property type="protein sequence ID" value="CUS14774.1"/>
    <property type="molecule type" value="Genomic_DNA"/>
</dbReference>
<keyword evidence="3" id="KW-0687">Ribonucleoprotein</keyword>
<dbReference type="Proteomes" id="UP001412239">
    <property type="component" value="Unassembled WGS sequence"/>
</dbReference>
<keyword evidence="2" id="KW-0689">Ribosomal protein</keyword>
<gene>
    <name evidence="5" type="ORF">GSTUAT00001059001</name>
</gene>
<comment type="similarity">
    <text evidence="1">Belongs to the eukaryotic ribosomal protein eL43 family.</text>
</comment>
<dbReference type="InterPro" id="IPR011332">
    <property type="entry name" value="Ribosomal_zn-bd"/>
</dbReference>
<evidence type="ECO:0000313" key="5">
    <source>
        <dbReference type="EMBL" id="CUS14774.1"/>
    </source>
</evidence>
<proteinExistence type="inferred from homology"/>
<keyword evidence="4" id="KW-0812">Transmembrane</keyword>
<dbReference type="GO" id="GO:1990904">
    <property type="term" value="C:ribonucleoprotein complex"/>
    <property type="evidence" value="ECO:0007669"/>
    <property type="project" value="UniProtKB-KW"/>
</dbReference>
<keyword evidence="4" id="KW-0472">Membrane</keyword>
<accession>A0A292Q5T3</accession>
<feature type="non-terminal residue" evidence="5">
    <location>
        <position position="1"/>
    </location>
</feature>
<name>A0A292Q5T3_9PEZI</name>
<reference evidence="5" key="1">
    <citation type="submission" date="2015-10" db="EMBL/GenBank/DDBJ databases">
        <authorList>
            <person name="Regsiter A."/>
            <person name="william w."/>
        </authorList>
    </citation>
    <scope>NUCLEOTIDE SEQUENCE</scope>
    <source>
        <strain evidence="5">Montdore</strain>
    </source>
</reference>
<dbReference type="Gene3D" id="2.20.25.30">
    <property type="match status" value="1"/>
</dbReference>
<dbReference type="Pfam" id="PF01780">
    <property type="entry name" value="Ribosomal_L37ae"/>
    <property type="match status" value="1"/>
</dbReference>
<evidence type="ECO:0000256" key="3">
    <source>
        <dbReference type="ARBA" id="ARBA00023274"/>
    </source>
</evidence>
<evidence type="ECO:0000256" key="4">
    <source>
        <dbReference type="SAM" id="Phobius"/>
    </source>
</evidence>
<dbReference type="InterPro" id="IPR011331">
    <property type="entry name" value="Ribosomal_eL37/eL43"/>
</dbReference>
<dbReference type="AlphaFoldDB" id="A0A292Q5T3"/>
<organism evidence="5 6">
    <name type="scientific">Tuber aestivum</name>
    <name type="common">summer truffle</name>
    <dbReference type="NCBI Taxonomy" id="59557"/>
    <lineage>
        <taxon>Eukaryota</taxon>
        <taxon>Fungi</taxon>
        <taxon>Dikarya</taxon>
        <taxon>Ascomycota</taxon>
        <taxon>Pezizomycotina</taxon>
        <taxon>Pezizomycetes</taxon>
        <taxon>Pezizales</taxon>
        <taxon>Tuberaceae</taxon>
        <taxon>Tuber</taxon>
    </lineage>
</organism>
<keyword evidence="4" id="KW-1133">Transmembrane helix</keyword>
<dbReference type="InterPro" id="IPR002674">
    <property type="entry name" value="Ribosomal_eL43"/>
</dbReference>